<feature type="domain" description="F-box" evidence="1">
    <location>
        <begin position="27"/>
        <end position="63"/>
    </location>
</feature>
<feature type="domain" description="F-box protein AT5G49610-like beta-propeller" evidence="2">
    <location>
        <begin position="115"/>
        <end position="329"/>
    </location>
</feature>
<protein>
    <recommendedName>
        <fullName evidence="5">F-box domain-containing protein</fullName>
    </recommendedName>
</protein>
<sequence>MASSKRKRSGPPPAAAAVSVASVLGNDVLLTEILLRLDLPTWLVRAALVCRRWLRRASDQAFLRRFRGLHPPRVLALRVVGLWFGSEVRILPIPQPPGLAAAARRAVWNLRRSDVCHCRNGRLLVEMEDPDPTMSATYAIRRLLHPTRDVPLPQPPPSRSSSLVPHDSGGIASGRRLFLLEDGHDSTACLCLNLTYNEAVIGADISILKSGVSSAERSTVTELPQFLLDTMRADNLLVGNKFYMMTTLGYILGLDLTTASFFTLQLPDGVRSSSSLKFSRPQHSGLYLIAAKRLQLCVWHCDDLGHWAWVHTISVRKACGHLNVRRWVPNGHRKLLF</sequence>
<organism evidence="3 4">
    <name type="scientific">Eleusine coracana subsp. coracana</name>
    <dbReference type="NCBI Taxonomy" id="191504"/>
    <lineage>
        <taxon>Eukaryota</taxon>
        <taxon>Viridiplantae</taxon>
        <taxon>Streptophyta</taxon>
        <taxon>Embryophyta</taxon>
        <taxon>Tracheophyta</taxon>
        <taxon>Spermatophyta</taxon>
        <taxon>Magnoliopsida</taxon>
        <taxon>Liliopsida</taxon>
        <taxon>Poales</taxon>
        <taxon>Poaceae</taxon>
        <taxon>PACMAD clade</taxon>
        <taxon>Chloridoideae</taxon>
        <taxon>Cynodonteae</taxon>
        <taxon>Eleusininae</taxon>
        <taxon>Eleusine</taxon>
    </lineage>
</organism>
<dbReference type="InterPro" id="IPR056594">
    <property type="entry name" value="AT5G49610-like_b-prop"/>
</dbReference>
<dbReference type="Proteomes" id="UP001054889">
    <property type="component" value="Unassembled WGS sequence"/>
</dbReference>
<dbReference type="SUPFAM" id="SSF81383">
    <property type="entry name" value="F-box domain"/>
    <property type="match status" value="1"/>
</dbReference>
<dbReference type="AlphaFoldDB" id="A0AAV5EEI2"/>
<dbReference type="Gene3D" id="1.20.1280.50">
    <property type="match status" value="1"/>
</dbReference>
<evidence type="ECO:0000313" key="3">
    <source>
        <dbReference type="EMBL" id="GJN20962.1"/>
    </source>
</evidence>
<dbReference type="Pfam" id="PF23635">
    <property type="entry name" value="Beta-prop_AT5G49610-like"/>
    <property type="match status" value="1"/>
</dbReference>
<dbReference type="InterPro" id="IPR036047">
    <property type="entry name" value="F-box-like_dom_sf"/>
</dbReference>
<dbReference type="InterPro" id="IPR001810">
    <property type="entry name" value="F-box_dom"/>
</dbReference>
<reference evidence="3" key="2">
    <citation type="submission" date="2021-12" db="EMBL/GenBank/DDBJ databases">
        <title>Resequencing data analysis of finger millet.</title>
        <authorList>
            <person name="Hatakeyama M."/>
            <person name="Aluri S."/>
            <person name="Balachadran M.T."/>
            <person name="Sivarajan S.R."/>
            <person name="Poveda L."/>
            <person name="Shimizu-Inatsugi R."/>
            <person name="Schlapbach R."/>
            <person name="Sreeman S.M."/>
            <person name="Shimizu K.K."/>
        </authorList>
    </citation>
    <scope>NUCLEOTIDE SEQUENCE</scope>
</reference>
<reference evidence="3" key="1">
    <citation type="journal article" date="2018" name="DNA Res.">
        <title>Multiple hybrid de novo genome assembly of finger millet, an orphan allotetraploid crop.</title>
        <authorList>
            <person name="Hatakeyama M."/>
            <person name="Aluri S."/>
            <person name="Balachadran M.T."/>
            <person name="Sivarajan S.R."/>
            <person name="Patrignani A."/>
            <person name="Gruter S."/>
            <person name="Poveda L."/>
            <person name="Shimizu-Inatsugi R."/>
            <person name="Baeten J."/>
            <person name="Francoijs K.J."/>
            <person name="Nataraja K.N."/>
            <person name="Reddy Y.A.N."/>
            <person name="Phadnis S."/>
            <person name="Ravikumar R.L."/>
            <person name="Schlapbach R."/>
            <person name="Sreeman S.M."/>
            <person name="Shimizu K.K."/>
        </authorList>
    </citation>
    <scope>NUCLEOTIDE SEQUENCE</scope>
</reference>
<evidence type="ECO:0008006" key="5">
    <source>
        <dbReference type="Google" id="ProtNLM"/>
    </source>
</evidence>
<evidence type="ECO:0000313" key="4">
    <source>
        <dbReference type="Proteomes" id="UP001054889"/>
    </source>
</evidence>
<dbReference type="EMBL" id="BQKI01000075">
    <property type="protein sequence ID" value="GJN20962.1"/>
    <property type="molecule type" value="Genomic_DNA"/>
</dbReference>
<proteinExistence type="predicted"/>
<name>A0AAV5EEI2_ELECO</name>
<dbReference type="PANTHER" id="PTHR33207">
    <property type="entry name" value="F-BOX DOMAIN CONTAINING PROTEIN-RELATED"/>
    <property type="match status" value="1"/>
</dbReference>
<evidence type="ECO:0000259" key="1">
    <source>
        <dbReference type="Pfam" id="PF00646"/>
    </source>
</evidence>
<accession>A0AAV5EEI2</accession>
<dbReference type="Pfam" id="PF00646">
    <property type="entry name" value="F-box"/>
    <property type="match status" value="1"/>
</dbReference>
<evidence type="ECO:0000259" key="2">
    <source>
        <dbReference type="Pfam" id="PF23635"/>
    </source>
</evidence>
<keyword evidence="4" id="KW-1185">Reference proteome</keyword>
<gene>
    <name evidence="3" type="primary">gb08403</name>
    <name evidence="3" type="ORF">PR202_gb08403</name>
</gene>
<comment type="caution">
    <text evidence="3">The sequence shown here is derived from an EMBL/GenBank/DDBJ whole genome shotgun (WGS) entry which is preliminary data.</text>
</comment>